<comment type="caution">
    <text evidence="1">The sequence shown here is derived from an EMBL/GenBank/DDBJ whole genome shotgun (WGS) entry which is preliminary data.</text>
</comment>
<reference evidence="2" key="1">
    <citation type="journal article" date="2015" name="MBio">
        <title>Genome-Resolved Metagenomic Analysis Reveals Roles for Candidate Phyla and Other Microbial Community Members in Biogeochemical Transformations in Oil Reservoirs.</title>
        <authorList>
            <person name="Hu P."/>
            <person name="Tom L."/>
            <person name="Singh A."/>
            <person name="Thomas B.C."/>
            <person name="Baker B.J."/>
            <person name="Piceno Y.M."/>
            <person name="Andersen G.L."/>
            <person name="Banfield J.F."/>
        </authorList>
    </citation>
    <scope>NUCLEOTIDE SEQUENCE [LARGE SCALE GENOMIC DNA]</scope>
</reference>
<name>A0A101I3Q0_UNCT6</name>
<dbReference type="Proteomes" id="UP000053467">
    <property type="component" value="Unassembled WGS sequence"/>
</dbReference>
<dbReference type="EMBL" id="LGGX01000001">
    <property type="protein sequence ID" value="KUK88070.1"/>
    <property type="molecule type" value="Genomic_DNA"/>
</dbReference>
<evidence type="ECO:0000313" key="2">
    <source>
        <dbReference type="Proteomes" id="UP000053467"/>
    </source>
</evidence>
<evidence type="ECO:0000313" key="1">
    <source>
        <dbReference type="EMBL" id="KUK88070.1"/>
    </source>
</evidence>
<sequence length="552" mass="64334">MGFKSHLEFPKKFNIIFMNMRFFLSIFIFLFFNLVNSKIVFNEVMSNVLGNESGVGSCGDRNEFVELYNDSSDSVNILNYYFYDGSSKDYIILYPESLKYPGGIVSESIVAPYSYIVILDPEYTIVGDSVNYMLYDIPSSAYVFTISNTTFGTSGLTSSTSLCLYDKNDSLIDTFGTPNVDDGFPYQTKDGYSLEKKNPSFPDGFNYYGESVEPKGNSIGRKNSIFIGGALIDSFKLEEENFKKYFIVYFYGDYQNDRLIIEYENFTDTFLIEENYLKFELPESERVFNFYTTGENKKKSFIYNGNINPGSITLNEFMVKGFEWLEIYNPYLIDFNFDFLTLSTLNDSVILENGVIPKDSYIVITSDTLTLKTYFPYLKMNLFQIKLFSLPDREDTFVLKYFNNTLDSVIRGFENKDSSIERINYLVEGYRKDNWDNSINYLNATPSFKNSISCFYKDKDSISFYPKIVDEKNPILFIDYKTNIYRATLNVKIFDSMGKEIFSPYIDKITSSEENLYIKNLRSILEKGLYILYFELKDEKKIIKRNFLFYIR</sequence>
<gene>
    <name evidence="1" type="ORF">XE03_0076</name>
</gene>
<protein>
    <submittedName>
        <fullName evidence="1">Uncharacterized protein</fullName>
    </submittedName>
</protein>
<proteinExistence type="predicted"/>
<accession>A0A101I3Q0</accession>
<organism evidence="1 2">
    <name type="scientific">candidate division TA06 bacterium 34_109</name>
    <dbReference type="NCBI Taxonomy" id="1635277"/>
    <lineage>
        <taxon>Bacteria</taxon>
        <taxon>Bacteria division TA06</taxon>
    </lineage>
</organism>
<dbReference type="AlphaFoldDB" id="A0A101I3Q0"/>